<name>M7AS10_CHEMY</name>
<sequence length="149" mass="16434">MKLGAEGGEPPSRTLAMYSSGSPCCYDFTAIVICASRIQAKRGESKPALNAPLSCRYAAAPVFTDSSVFSGISDFTDFLLICVILKMLICADKDKPGASLTPLAVGFTVWRNGSQQPYYTRRFCNQIRRQTLAPMRWPCLRFAPTLQEH</sequence>
<evidence type="ECO:0000313" key="2">
    <source>
        <dbReference type="Proteomes" id="UP000031443"/>
    </source>
</evidence>
<dbReference type="EMBL" id="KB570447">
    <property type="protein sequence ID" value="EMP27429.1"/>
    <property type="molecule type" value="Genomic_DNA"/>
</dbReference>
<gene>
    <name evidence="1" type="ORF">UY3_15494</name>
</gene>
<proteinExistence type="predicted"/>
<dbReference type="AlphaFoldDB" id="M7AS10"/>
<evidence type="ECO:0000313" key="1">
    <source>
        <dbReference type="EMBL" id="EMP27429.1"/>
    </source>
</evidence>
<reference evidence="2" key="1">
    <citation type="journal article" date="2013" name="Nat. Genet.">
        <title>The draft genomes of soft-shell turtle and green sea turtle yield insights into the development and evolution of the turtle-specific body plan.</title>
        <authorList>
            <person name="Wang Z."/>
            <person name="Pascual-Anaya J."/>
            <person name="Zadissa A."/>
            <person name="Li W."/>
            <person name="Niimura Y."/>
            <person name="Huang Z."/>
            <person name="Li C."/>
            <person name="White S."/>
            <person name="Xiong Z."/>
            <person name="Fang D."/>
            <person name="Wang B."/>
            <person name="Ming Y."/>
            <person name="Chen Y."/>
            <person name="Zheng Y."/>
            <person name="Kuraku S."/>
            <person name="Pignatelli M."/>
            <person name="Herrero J."/>
            <person name="Beal K."/>
            <person name="Nozawa M."/>
            <person name="Li Q."/>
            <person name="Wang J."/>
            <person name="Zhang H."/>
            <person name="Yu L."/>
            <person name="Shigenobu S."/>
            <person name="Wang J."/>
            <person name="Liu J."/>
            <person name="Flicek P."/>
            <person name="Searle S."/>
            <person name="Wang J."/>
            <person name="Kuratani S."/>
            <person name="Yin Y."/>
            <person name="Aken B."/>
            <person name="Zhang G."/>
            <person name="Irie N."/>
        </authorList>
    </citation>
    <scope>NUCLEOTIDE SEQUENCE [LARGE SCALE GENOMIC DNA]</scope>
</reference>
<dbReference type="Proteomes" id="UP000031443">
    <property type="component" value="Unassembled WGS sequence"/>
</dbReference>
<organism evidence="1 2">
    <name type="scientific">Chelonia mydas</name>
    <name type="common">Green sea-turtle</name>
    <name type="synonym">Chelonia agassizi</name>
    <dbReference type="NCBI Taxonomy" id="8469"/>
    <lineage>
        <taxon>Eukaryota</taxon>
        <taxon>Metazoa</taxon>
        <taxon>Chordata</taxon>
        <taxon>Craniata</taxon>
        <taxon>Vertebrata</taxon>
        <taxon>Euteleostomi</taxon>
        <taxon>Archelosauria</taxon>
        <taxon>Testudinata</taxon>
        <taxon>Testudines</taxon>
        <taxon>Cryptodira</taxon>
        <taxon>Durocryptodira</taxon>
        <taxon>Americhelydia</taxon>
        <taxon>Chelonioidea</taxon>
        <taxon>Cheloniidae</taxon>
        <taxon>Chelonia</taxon>
    </lineage>
</organism>
<accession>M7AS10</accession>
<keyword evidence="2" id="KW-1185">Reference proteome</keyword>
<protein>
    <submittedName>
        <fullName evidence="1">Uncharacterized protein</fullName>
    </submittedName>
</protein>